<reference evidence="1 2" key="1">
    <citation type="submission" date="2020-08" db="EMBL/GenBank/DDBJ databases">
        <title>The completed genome sequence of the pathogenic ascomycete fungus Penicillium digitatum.</title>
        <authorList>
            <person name="Wang M."/>
        </authorList>
    </citation>
    <scope>NUCLEOTIDE SEQUENCE [LARGE SCALE GENOMIC DNA]</scope>
    <source>
        <strain evidence="1 2">PdW03</strain>
    </source>
</reference>
<dbReference type="GeneID" id="90952534"/>
<dbReference type="AlphaFoldDB" id="A0A7T6XGR4"/>
<evidence type="ECO:0000313" key="1">
    <source>
        <dbReference type="EMBL" id="QQK40848.1"/>
    </source>
</evidence>
<dbReference type="EMBL" id="CP060774">
    <property type="protein sequence ID" value="QQK40848.1"/>
    <property type="molecule type" value="Genomic_DNA"/>
</dbReference>
<gene>
    <name evidence="1" type="ORF">Pdw03_3702</name>
</gene>
<proteinExistence type="predicted"/>
<dbReference type="Proteomes" id="UP000595662">
    <property type="component" value="Chromosome 1"/>
</dbReference>
<sequence length="92" mass="10166">MEAVTCTTGNEHGFLILRGSSVVECHLKGGNQKVPPQEMSELQHGKMMFNTEVYGPIDRLLRALLDALPRFDGQMTEIIAVELVCLSCVAEF</sequence>
<dbReference type="RefSeq" id="XP_065955969.1">
    <property type="nucleotide sequence ID" value="XM_066100569.1"/>
</dbReference>
<accession>A0A7T6XGR4</accession>
<protein>
    <submittedName>
        <fullName evidence="1">Uncharacterized protein</fullName>
    </submittedName>
</protein>
<name>A0A7T6XGR4_PENDI</name>
<evidence type="ECO:0000313" key="2">
    <source>
        <dbReference type="Proteomes" id="UP000595662"/>
    </source>
</evidence>
<organism evidence="1 2">
    <name type="scientific">Penicillium digitatum</name>
    <name type="common">Green mold</name>
    <dbReference type="NCBI Taxonomy" id="36651"/>
    <lineage>
        <taxon>Eukaryota</taxon>
        <taxon>Fungi</taxon>
        <taxon>Dikarya</taxon>
        <taxon>Ascomycota</taxon>
        <taxon>Pezizomycotina</taxon>
        <taxon>Eurotiomycetes</taxon>
        <taxon>Eurotiomycetidae</taxon>
        <taxon>Eurotiales</taxon>
        <taxon>Aspergillaceae</taxon>
        <taxon>Penicillium</taxon>
    </lineage>
</organism>